<dbReference type="PROSITE" id="PS51257">
    <property type="entry name" value="PROKAR_LIPOPROTEIN"/>
    <property type="match status" value="1"/>
</dbReference>
<evidence type="ECO:0000256" key="2">
    <source>
        <dbReference type="ARBA" id="ARBA00006275"/>
    </source>
</evidence>
<evidence type="ECO:0000256" key="4">
    <source>
        <dbReference type="ARBA" id="ARBA00023136"/>
    </source>
</evidence>
<keyword evidence="4" id="KW-0472">Membrane</keyword>
<keyword evidence="8" id="KW-0449">Lipoprotein</keyword>
<dbReference type="Pfam" id="PF07980">
    <property type="entry name" value="SusD_RagB"/>
    <property type="match status" value="1"/>
</dbReference>
<protein>
    <submittedName>
        <fullName evidence="8">Putative lipoprotein</fullName>
    </submittedName>
    <submittedName>
        <fullName evidence="9">RagB/SusD family nutrient uptake outer membrane protein</fullName>
    </submittedName>
    <submittedName>
        <fullName evidence="11">SusD family protein</fullName>
    </submittedName>
</protein>
<dbReference type="InterPro" id="IPR011990">
    <property type="entry name" value="TPR-like_helical_dom_sf"/>
</dbReference>
<keyword evidence="5" id="KW-0998">Cell outer membrane</keyword>
<evidence type="ECO:0000256" key="1">
    <source>
        <dbReference type="ARBA" id="ARBA00004442"/>
    </source>
</evidence>
<accession>A0A174UUX6</accession>
<dbReference type="InterPro" id="IPR012944">
    <property type="entry name" value="SusD_RagB_dom"/>
</dbReference>
<dbReference type="GeneID" id="69587804"/>
<dbReference type="EMBL" id="CZAE01000032">
    <property type="protein sequence ID" value="CUQ23515.1"/>
    <property type="molecule type" value="Genomic_DNA"/>
</dbReference>
<dbReference type="RefSeq" id="WP_010535753.1">
    <property type="nucleotide sequence ID" value="NZ_CACRSZ010000033.1"/>
</dbReference>
<comment type="subcellular location">
    <subcellularLocation>
        <location evidence="1">Cell outer membrane</location>
    </subcellularLocation>
</comment>
<dbReference type="EMBL" id="JANUTS010000001">
    <property type="protein sequence ID" value="MCS2791093.1"/>
    <property type="molecule type" value="Genomic_DNA"/>
</dbReference>
<sequence>MKYLIQSILVAVTLLTVSCNDYLDRFPKDSFSEPTFFKTENDLIYYANQFYGSLPVQRMDNDNNSDNMVPQNINTFLAGTYTVPGSGGGWASGDWANIRSCNYFLEHYSRAETSFKERYAGEVRFFRALFYWYKVVNFGDVPLLLKALDDNSEELYGPREKREKVMDEVVLEDLKFAVANLPEKNQAAAGRLHKDAARALMSRICLWEGTYRKYRNIEGADTYLDACVKASEELMDAGYDIYSTGNTDEDYRNLFIQKDLRSNPEAIFYRAYITDKNTHNYTRQASENNTGMSKDFVDSYLFLDDGKPIGLTSHPYDDSTPAKECEGRDPRYTQTIATPGFIMTLPDLAVNLPAIGTSRTSTGYWNIKGRSSDLAQFNADKSDLDLFIFRYAEVLLNYAEAKYELTGSLTIAELDKSINLIRDRVGMPHLTTNPDADPNAVNYGYTVAPLLYEIRRERRIELVGEGFRFNDIIRWKAGKLIEGVKTIRGMKLTDELRSQYADPSSLNNIAVDDDYYIIVYPSIATTRKWNDKSYLYPLPTDEKDRCHYEQNPGWN</sequence>
<comment type="similarity">
    <text evidence="2">Belongs to the SusD family.</text>
</comment>
<reference evidence="8 12" key="1">
    <citation type="submission" date="2015-09" db="EMBL/GenBank/DDBJ databases">
        <authorList>
            <consortium name="Pathogen Informatics"/>
        </authorList>
    </citation>
    <scope>NUCLEOTIDE SEQUENCE [LARGE SCALE GENOMIC DNA]</scope>
    <source>
        <strain evidence="8 12">2789STDY5834846</strain>
    </source>
</reference>
<dbReference type="EMBL" id="CACRSZ010000033">
    <property type="protein sequence ID" value="VYT00775.1"/>
    <property type="molecule type" value="Genomic_DNA"/>
</dbReference>
<dbReference type="InterPro" id="IPR033985">
    <property type="entry name" value="SusD-like_N"/>
</dbReference>
<evidence type="ECO:0000313" key="9">
    <source>
        <dbReference type="EMBL" id="MCS2791093.1"/>
    </source>
</evidence>
<evidence type="ECO:0000256" key="3">
    <source>
        <dbReference type="ARBA" id="ARBA00022729"/>
    </source>
</evidence>
<reference evidence="9" key="3">
    <citation type="submission" date="2022-08" db="EMBL/GenBank/DDBJ databases">
        <title>Genome Sequencing of Bacteroides fragilis Group Isolates with Nanopore Technology.</title>
        <authorList>
            <person name="Tisza M.J."/>
            <person name="Smith D."/>
            <person name="Dekker J.P."/>
        </authorList>
    </citation>
    <scope>NUCLEOTIDE SEQUENCE</scope>
    <source>
        <strain evidence="9">BFG-351</strain>
        <strain evidence="10">BFG-527</strain>
    </source>
</reference>
<dbReference type="Gene3D" id="1.25.40.390">
    <property type="match status" value="1"/>
</dbReference>
<keyword evidence="13" id="KW-1185">Reference proteome</keyword>
<evidence type="ECO:0000313" key="12">
    <source>
        <dbReference type="Proteomes" id="UP000095606"/>
    </source>
</evidence>
<feature type="domain" description="RagB/SusD" evidence="6">
    <location>
        <begin position="239"/>
        <end position="554"/>
    </location>
</feature>
<dbReference type="AlphaFoldDB" id="A0A174UUX6"/>
<keyword evidence="3" id="KW-0732">Signal</keyword>
<gene>
    <name evidence="11" type="ORF">BFLFYP10_01146</name>
    <name evidence="8" type="ORF">ERS852461_04652</name>
    <name evidence="9" type="ORF">NXW97_03545</name>
    <name evidence="10" type="ORF">NXY30_03945</name>
</gene>
<evidence type="ECO:0000313" key="13">
    <source>
        <dbReference type="Proteomes" id="UP001060104"/>
    </source>
</evidence>
<dbReference type="Pfam" id="PF14322">
    <property type="entry name" value="SusD-like_3"/>
    <property type="match status" value="1"/>
</dbReference>
<dbReference type="SUPFAM" id="SSF48452">
    <property type="entry name" value="TPR-like"/>
    <property type="match status" value="1"/>
</dbReference>
<reference evidence="11" key="2">
    <citation type="submission" date="2019-11" db="EMBL/GenBank/DDBJ databases">
        <authorList>
            <person name="Feng L."/>
        </authorList>
    </citation>
    <scope>NUCLEOTIDE SEQUENCE</scope>
    <source>
        <strain evidence="11">BfaecisLFYP10</strain>
    </source>
</reference>
<dbReference type="GO" id="GO:0009279">
    <property type="term" value="C:cell outer membrane"/>
    <property type="evidence" value="ECO:0007669"/>
    <property type="project" value="UniProtKB-SubCell"/>
</dbReference>
<organism evidence="8 12">
    <name type="scientific">Bacteroides faecis</name>
    <dbReference type="NCBI Taxonomy" id="674529"/>
    <lineage>
        <taxon>Bacteria</taxon>
        <taxon>Pseudomonadati</taxon>
        <taxon>Bacteroidota</taxon>
        <taxon>Bacteroidia</taxon>
        <taxon>Bacteroidales</taxon>
        <taxon>Bacteroidaceae</taxon>
        <taxon>Bacteroides</taxon>
    </lineage>
</organism>
<proteinExistence type="inferred from homology"/>
<accession>A0A6N2T592</accession>
<name>A0A174UUX6_9BACE</name>
<feature type="domain" description="SusD-like N-terminal" evidence="7">
    <location>
        <begin position="61"/>
        <end position="206"/>
    </location>
</feature>
<evidence type="ECO:0000259" key="6">
    <source>
        <dbReference type="Pfam" id="PF07980"/>
    </source>
</evidence>
<dbReference type="Proteomes" id="UP001204548">
    <property type="component" value="Unassembled WGS sequence"/>
</dbReference>
<evidence type="ECO:0000313" key="10">
    <source>
        <dbReference type="EMBL" id="UVQ75567.1"/>
    </source>
</evidence>
<dbReference type="Proteomes" id="UP000095606">
    <property type="component" value="Unassembled WGS sequence"/>
</dbReference>
<evidence type="ECO:0000259" key="7">
    <source>
        <dbReference type="Pfam" id="PF14322"/>
    </source>
</evidence>
<dbReference type="Proteomes" id="UP001060104">
    <property type="component" value="Chromosome"/>
</dbReference>
<evidence type="ECO:0000313" key="11">
    <source>
        <dbReference type="EMBL" id="VYT00775.1"/>
    </source>
</evidence>
<dbReference type="EMBL" id="CP103141">
    <property type="protein sequence ID" value="UVQ75567.1"/>
    <property type="molecule type" value="Genomic_DNA"/>
</dbReference>
<evidence type="ECO:0000256" key="5">
    <source>
        <dbReference type="ARBA" id="ARBA00023237"/>
    </source>
</evidence>
<evidence type="ECO:0000313" key="8">
    <source>
        <dbReference type="EMBL" id="CUQ23515.1"/>
    </source>
</evidence>